<dbReference type="EMBL" id="GGEC01010132">
    <property type="protein sequence ID" value="MBW90615.1"/>
    <property type="molecule type" value="Transcribed_RNA"/>
</dbReference>
<name>A0A2P2JAV0_RHIMU</name>
<proteinExistence type="predicted"/>
<protein>
    <submittedName>
        <fullName evidence="1">Uncharacterized protein</fullName>
    </submittedName>
</protein>
<reference evidence="1" key="1">
    <citation type="submission" date="2018-02" db="EMBL/GenBank/DDBJ databases">
        <title>Rhizophora mucronata_Transcriptome.</title>
        <authorList>
            <person name="Meera S.P."/>
            <person name="Sreeshan A."/>
            <person name="Augustine A."/>
        </authorList>
    </citation>
    <scope>NUCLEOTIDE SEQUENCE</scope>
    <source>
        <tissue evidence="1">Leaf</tissue>
    </source>
</reference>
<sequence>MQRPLDWDADGVRGGCPLKVVREKEAERELIPKISAFW</sequence>
<accession>A0A2P2JAV0</accession>
<organism evidence="1">
    <name type="scientific">Rhizophora mucronata</name>
    <name type="common">Asiatic mangrove</name>
    <dbReference type="NCBI Taxonomy" id="61149"/>
    <lineage>
        <taxon>Eukaryota</taxon>
        <taxon>Viridiplantae</taxon>
        <taxon>Streptophyta</taxon>
        <taxon>Embryophyta</taxon>
        <taxon>Tracheophyta</taxon>
        <taxon>Spermatophyta</taxon>
        <taxon>Magnoliopsida</taxon>
        <taxon>eudicotyledons</taxon>
        <taxon>Gunneridae</taxon>
        <taxon>Pentapetalae</taxon>
        <taxon>rosids</taxon>
        <taxon>fabids</taxon>
        <taxon>Malpighiales</taxon>
        <taxon>Rhizophoraceae</taxon>
        <taxon>Rhizophora</taxon>
    </lineage>
</organism>
<evidence type="ECO:0000313" key="1">
    <source>
        <dbReference type="EMBL" id="MBW90615.1"/>
    </source>
</evidence>
<dbReference type="AlphaFoldDB" id="A0A2P2JAV0"/>